<accession>A0AAE0PPG6</accession>
<dbReference type="InterPro" id="IPR035979">
    <property type="entry name" value="RBD_domain_sf"/>
</dbReference>
<comment type="caution">
    <text evidence="4">The sequence shown here is derived from an EMBL/GenBank/DDBJ whole genome shotgun (WGS) entry which is preliminary data.</text>
</comment>
<evidence type="ECO:0000256" key="2">
    <source>
        <dbReference type="PROSITE-ProRule" id="PRU00176"/>
    </source>
</evidence>
<feature type="domain" description="RRM" evidence="3">
    <location>
        <begin position="95"/>
        <end position="149"/>
    </location>
</feature>
<name>A0AAE0PPG6_9TELE</name>
<dbReference type="AlphaFoldDB" id="A0AAE0PPG6"/>
<evidence type="ECO:0000313" key="4">
    <source>
        <dbReference type="EMBL" id="KAK3505721.1"/>
    </source>
</evidence>
<evidence type="ECO:0000259" key="3">
    <source>
        <dbReference type="PROSITE" id="PS50102"/>
    </source>
</evidence>
<dbReference type="Gene3D" id="3.30.70.330">
    <property type="match status" value="2"/>
</dbReference>
<dbReference type="PROSITE" id="PS50102">
    <property type="entry name" value="RRM"/>
    <property type="match status" value="2"/>
</dbReference>
<dbReference type="PANTHER" id="PTHR21245">
    <property type="entry name" value="HETEROGENEOUS NUCLEAR RIBONUCLEOPROTEIN"/>
    <property type="match status" value="1"/>
</dbReference>
<dbReference type="EMBL" id="JAUCMX010000604">
    <property type="protein sequence ID" value="KAK3505721.1"/>
    <property type="molecule type" value="Genomic_DNA"/>
</dbReference>
<dbReference type="FunFam" id="3.30.70.330:FF:000022">
    <property type="entry name" value="APOBEC1 complementation factor isoform X1"/>
    <property type="match status" value="1"/>
</dbReference>
<organism evidence="4 5">
    <name type="scientific">Hemibagrus guttatus</name>
    <dbReference type="NCBI Taxonomy" id="175788"/>
    <lineage>
        <taxon>Eukaryota</taxon>
        <taxon>Metazoa</taxon>
        <taxon>Chordata</taxon>
        <taxon>Craniata</taxon>
        <taxon>Vertebrata</taxon>
        <taxon>Euteleostomi</taxon>
        <taxon>Actinopterygii</taxon>
        <taxon>Neopterygii</taxon>
        <taxon>Teleostei</taxon>
        <taxon>Ostariophysi</taxon>
        <taxon>Siluriformes</taxon>
        <taxon>Bagridae</taxon>
        <taxon>Hemibagrus</taxon>
    </lineage>
</organism>
<gene>
    <name evidence="4" type="ORF">QTP70_004485</name>
</gene>
<dbReference type="GO" id="GO:0003723">
    <property type="term" value="F:RNA binding"/>
    <property type="evidence" value="ECO:0007669"/>
    <property type="project" value="UniProtKB-UniRule"/>
</dbReference>
<reference evidence="4" key="1">
    <citation type="submission" date="2023-06" db="EMBL/GenBank/DDBJ databases">
        <title>Male Hemibagrus guttatus genome.</title>
        <authorList>
            <person name="Bian C."/>
        </authorList>
    </citation>
    <scope>NUCLEOTIDE SEQUENCE</scope>
    <source>
        <strain evidence="4">Male_cb2023</strain>
        <tissue evidence="4">Muscle</tissue>
    </source>
</reference>
<dbReference type="Pfam" id="PF00076">
    <property type="entry name" value="RRM_1"/>
    <property type="match status" value="2"/>
</dbReference>
<evidence type="ECO:0000313" key="5">
    <source>
        <dbReference type="Proteomes" id="UP001274896"/>
    </source>
</evidence>
<dbReference type="Proteomes" id="UP001274896">
    <property type="component" value="Unassembled WGS sequence"/>
</dbReference>
<dbReference type="SUPFAM" id="SSF54928">
    <property type="entry name" value="RNA-binding domain, RBD"/>
    <property type="match status" value="1"/>
</dbReference>
<feature type="domain" description="RRM" evidence="3">
    <location>
        <begin position="15"/>
        <end position="93"/>
    </location>
</feature>
<evidence type="ECO:0000256" key="1">
    <source>
        <dbReference type="ARBA" id="ARBA00022884"/>
    </source>
</evidence>
<dbReference type="SMART" id="SM00360">
    <property type="entry name" value="RRM"/>
    <property type="match status" value="1"/>
</dbReference>
<dbReference type="InterPro" id="IPR012677">
    <property type="entry name" value="Nucleotide-bd_a/b_plait_sf"/>
</dbReference>
<sequence length="149" mass="17535">MSFKRWRGPPPPPGCKVFVGRIPRDIYEDKLVPLFERAGHIYEFRLMMGYNSEHRGYGFIKYTTRKEATQAIVFLDNYEISSGRFITVQKSLDRCHLFISSIPEEMKKEEIQEEIMDVTDGVVDVIVYPNVIDRSKNRGYAYVEYESHR</sequence>
<keyword evidence="1 2" id="KW-0694">RNA-binding</keyword>
<feature type="non-terminal residue" evidence="4">
    <location>
        <position position="1"/>
    </location>
</feature>
<protein>
    <recommendedName>
        <fullName evidence="3">RRM domain-containing protein</fullName>
    </recommendedName>
</protein>
<dbReference type="InterPro" id="IPR000504">
    <property type="entry name" value="RRM_dom"/>
</dbReference>
<keyword evidence="5" id="KW-1185">Reference proteome</keyword>
<proteinExistence type="predicted"/>